<feature type="transmembrane region" description="Helical" evidence="5">
    <location>
        <begin position="33"/>
        <end position="54"/>
    </location>
</feature>
<dbReference type="InterPro" id="IPR003510">
    <property type="entry name" value="Fumarate_red_C"/>
</dbReference>
<evidence type="ECO:0000313" key="6">
    <source>
        <dbReference type="EMBL" id="AMY10731.1"/>
    </source>
</evidence>
<evidence type="ECO:0000256" key="2">
    <source>
        <dbReference type="ARBA" id="ARBA00022692"/>
    </source>
</evidence>
<reference evidence="6 7" key="1">
    <citation type="journal article" date="2016" name="Genome Announc.">
        <title>First Complete Genome Sequence of a Subdivision 6 Acidobacterium Strain.</title>
        <authorList>
            <person name="Huang S."/>
            <person name="Vieira S."/>
            <person name="Bunk B."/>
            <person name="Riedel T."/>
            <person name="Sproer C."/>
            <person name="Overmann J."/>
        </authorList>
    </citation>
    <scope>NUCLEOTIDE SEQUENCE [LARGE SCALE GENOMIC DNA]</scope>
    <source>
        <strain evidence="7">DSM 100886 HEG_-6_39</strain>
    </source>
</reference>
<dbReference type="InterPro" id="IPR034804">
    <property type="entry name" value="SQR/QFR_C/D"/>
</dbReference>
<gene>
    <name evidence="6" type="primary">frdC</name>
    <name evidence="6" type="ORF">LuPra_03970</name>
</gene>
<dbReference type="OrthoDB" id="8909678at2"/>
<dbReference type="GO" id="GO:0016020">
    <property type="term" value="C:membrane"/>
    <property type="evidence" value="ECO:0007669"/>
    <property type="project" value="InterPro"/>
</dbReference>
<reference evidence="7" key="2">
    <citation type="submission" date="2016-04" db="EMBL/GenBank/DDBJ databases">
        <title>First Complete Genome Sequence of a Subdivision 6 Acidobacterium.</title>
        <authorList>
            <person name="Huang S."/>
            <person name="Vieira S."/>
            <person name="Bunk B."/>
            <person name="Riedel T."/>
            <person name="Sproeer C."/>
            <person name="Overmann J."/>
        </authorList>
    </citation>
    <scope>NUCLEOTIDE SEQUENCE [LARGE SCALE GENOMIC DNA]</scope>
    <source>
        <strain evidence="7">DSM 100886 HEG_-6_39</strain>
    </source>
</reference>
<proteinExistence type="predicted"/>
<name>A0A143PQM5_LUTPR</name>
<evidence type="ECO:0000256" key="5">
    <source>
        <dbReference type="SAM" id="Phobius"/>
    </source>
</evidence>
<feature type="transmembrane region" description="Helical" evidence="5">
    <location>
        <begin position="75"/>
        <end position="95"/>
    </location>
</feature>
<keyword evidence="4 5" id="KW-0472">Membrane</keyword>
<dbReference type="Proteomes" id="UP000076079">
    <property type="component" value="Chromosome"/>
</dbReference>
<dbReference type="KEGG" id="abac:LuPra_03970"/>
<dbReference type="AlphaFoldDB" id="A0A143PQM5"/>
<dbReference type="STRING" id="1855912.LuPra_03970"/>
<dbReference type="SUPFAM" id="SSF81343">
    <property type="entry name" value="Fumarate reductase respiratory complex transmembrane subunits"/>
    <property type="match status" value="1"/>
</dbReference>
<keyword evidence="2 5" id="KW-0812">Transmembrane</keyword>
<accession>A0A143PQM5</accession>
<dbReference type="Pfam" id="PF02300">
    <property type="entry name" value="Fumarate_red_C"/>
    <property type="match status" value="1"/>
</dbReference>
<evidence type="ECO:0000313" key="7">
    <source>
        <dbReference type="Proteomes" id="UP000076079"/>
    </source>
</evidence>
<organism evidence="6 7">
    <name type="scientific">Luteitalea pratensis</name>
    <dbReference type="NCBI Taxonomy" id="1855912"/>
    <lineage>
        <taxon>Bacteria</taxon>
        <taxon>Pseudomonadati</taxon>
        <taxon>Acidobacteriota</taxon>
        <taxon>Vicinamibacteria</taxon>
        <taxon>Vicinamibacterales</taxon>
        <taxon>Vicinamibacteraceae</taxon>
        <taxon>Luteitalea</taxon>
    </lineage>
</organism>
<dbReference type="PIRSF" id="PIRSF000180">
    <property type="entry name" value="FrdC"/>
    <property type="match status" value="1"/>
</dbReference>
<evidence type="ECO:0000256" key="4">
    <source>
        <dbReference type="ARBA" id="ARBA00023136"/>
    </source>
</evidence>
<keyword evidence="3 5" id="KW-1133">Transmembrane helix</keyword>
<keyword evidence="1" id="KW-1003">Cell membrane</keyword>
<protein>
    <submittedName>
        <fullName evidence="6">Fumarate reductase 15 kDa hydrophobic protein</fullName>
    </submittedName>
</protein>
<sequence>MSDSHVYTPYHPRWLRRRVSTYWWLQKWSYFRFILREGSCLFVGWFVLYMLLLVNAVGKGPDSYARILEWSAEPWVLGLNVVSFLFVAFHAVTFFEAVPQALVVHIGRTRVPGRLVMAAHYMAWALASVLIAWLIVGA</sequence>
<dbReference type="RefSeq" id="WP_110172342.1">
    <property type="nucleotide sequence ID" value="NZ_CP015136.1"/>
</dbReference>
<dbReference type="Gene3D" id="1.20.1300.10">
    <property type="entry name" value="Fumarate reductase/succinate dehydrogenase, transmembrane subunit"/>
    <property type="match status" value="1"/>
</dbReference>
<feature type="transmembrane region" description="Helical" evidence="5">
    <location>
        <begin position="115"/>
        <end position="136"/>
    </location>
</feature>
<keyword evidence="7" id="KW-1185">Reference proteome</keyword>
<evidence type="ECO:0000256" key="3">
    <source>
        <dbReference type="ARBA" id="ARBA00022989"/>
    </source>
</evidence>
<dbReference type="EMBL" id="CP015136">
    <property type="protein sequence ID" value="AMY10731.1"/>
    <property type="molecule type" value="Genomic_DNA"/>
</dbReference>
<evidence type="ECO:0000256" key="1">
    <source>
        <dbReference type="ARBA" id="ARBA00022475"/>
    </source>
</evidence>